<keyword evidence="5" id="KW-1185">Reference proteome</keyword>
<dbReference type="AlphaFoldDB" id="A0A158QSD9"/>
<feature type="coiled-coil region" evidence="1">
    <location>
        <begin position="346"/>
        <end position="401"/>
    </location>
</feature>
<name>A0A158QSD9_MESCO</name>
<gene>
    <name evidence="4" type="ORF">MCOS_LOCUS692</name>
</gene>
<dbReference type="InterPro" id="IPR040024">
    <property type="entry name" value="PPP1R21"/>
</dbReference>
<dbReference type="Proteomes" id="UP000267029">
    <property type="component" value="Unassembled WGS sequence"/>
</dbReference>
<dbReference type="PANTHER" id="PTHR21448">
    <property type="entry name" value="SMOOTH MUSCLE MYOSIN HEAVY CHAIN-RELATED"/>
    <property type="match status" value="1"/>
</dbReference>
<dbReference type="GO" id="GO:0005769">
    <property type="term" value="C:early endosome"/>
    <property type="evidence" value="ECO:0007669"/>
    <property type="project" value="TreeGrafter"/>
</dbReference>
<dbReference type="Pfam" id="PF21636">
    <property type="entry name" value="PPP1R21_C"/>
    <property type="match status" value="1"/>
</dbReference>
<dbReference type="OrthoDB" id="6254901at2759"/>
<dbReference type="EMBL" id="UXSR01000065">
    <property type="protein sequence ID" value="VDD74689.1"/>
    <property type="molecule type" value="Genomic_DNA"/>
</dbReference>
<accession>A0A158QSD9</accession>
<sequence length="487" mass="54950">MFEDESLRSKYTRLGVEFKKLRERHRILKDNLKESTDRLASLETRLSDQSIHTRNLEHEKESLIFRNKYLIEHAASLESQLGALTQRHSRSRLNDYTASVTIQDDALRCVLQECNKLHEELVSQSSKFLARIAELESANLSPSKGLQRKSVAVQTSSIPYFSPLTQSTSSVDATSSSLDALHLRDTEQEGAAATNEATSSAKSGDFNFHEIQRTDQVQNNTSAPDPFETNPDLSDPSHKCAKKHSISDAVFHQVVRGEKLSPRETLLIERISQLENELAEELLRQHLETRRLHLIQRSTPNPNPCESAVPSPVDPEVLVREKLLTEFYEGQLLDRNKQLCVYAGRVADAYEEIRNLHERLKSVRREVENYRELTVAAEAKANRLEEELDSTKQRTAQQLTDMAMHLANLTDDIHELRGGHDGGGVVSPANGSNSVAGGFAKVELENPLNVFTRHSIDVMFRHVSPIQVEKNIRAHSIYVDICFSTSD</sequence>
<dbReference type="InterPro" id="IPR049372">
    <property type="entry name" value="PPP1R21_C"/>
</dbReference>
<evidence type="ECO:0000256" key="2">
    <source>
        <dbReference type="SAM" id="MobiDB-lite"/>
    </source>
</evidence>
<feature type="domain" description="Protein phosphatase 1 regulatory subunit 21 C-terminal" evidence="3">
    <location>
        <begin position="316"/>
        <end position="413"/>
    </location>
</feature>
<proteinExistence type="predicted"/>
<evidence type="ECO:0000313" key="5">
    <source>
        <dbReference type="Proteomes" id="UP000267029"/>
    </source>
</evidence>
<dbReference type="PANTHER" id="PTHR21448:SF0">
    <property type="entry name" value="PROTEIN PHOSPHATASE 1 REGULATORY SUBUNIT 21"/>
    <property type="match status" value="1"/>
</dbReference>
<evidence type="ECO:0000259" key="3">
    <source>
        <dbReference type="Pfam" id="PF21636"/>
    </source>
</evidence>
<feature type="region of interest" description="Disordered" evidence="2">
    <location>
        <begin position="216"/>
        <end position="241"/>
    </location>
</feature>
<feature type="coiled-coil region" evidence="1">
    <location>
        <begin position="18"/>
        <end position="45"/>
    </location>
</feature>
<protein>
    <recommendedName>
        <fullName evidence="3">Protein phosphatase 1 regulatory subunit 21 C-terminal domain-containing protein</fullName>
    </recommendedName>
</protein>
<keyword evidence="1" id="KW-0175">Coiled coil</keyword>
<evidence type="ECO:0000313" key="4">
    <source>
        <dbReference type="EMBL" id="VDD74689.1"/>
    </source>
</evidence>
<evidence type="ECO:0000256" key="1">
    <source>
        <dbReference type="SAM" id="Coils"/>
    </source>
</evidence>
<dbReference type="GO" id="GO:0016020">
    <property type="term" value="C:membrane"/>
    <property type="evidence" value="ECO:0007669"/>
    <property type="project" value="TreeGrafter"/>
</dbReference>
<organism evidence="4 5">
    <name type="scientific">Mesocestoides corti</name>
    <name type="common">Flatworm</name>
    <dbReference type="NCBI Taxonomy" id="53468"/>
    <lineage>
        <taxon>Eukaryota</taxon>
        <taxon>Metazoa</taxon>
        <taxon>Spiralia</taxon>
        <taxon>Lophotrochozoa</taxon>
        <taxon>Platyhelminthes</taxon>
        <taxon>Cestoda</taxon>
        <taxon>Eucestoda</taxon>
        <taxon>Cyclophyllidea</taxon>
        <taxon>Mesocestoididae</taxon>
        <taxon>Mesocestoides</taxon>
    </lineage>
</organism>
<reference evidence="4 5" key="1">
    <citation type="submission" date="2018-10" db="EMBL/GenBank/DDBJ databases">
        <authorList>
            <consortium name="Pathogen Informatics"/>
        </authorList>
    </citation>
    <scope>NUCLEOTIDE SEQUENCE [LARGE SCALE GENOMIC DNA]</scope>
</reference>